<keyword evidence="2" id="KW-1185">Reference proteome</keyword>
<gene>
    <name evidence="1" type="ORF">DCAR_0310178</name>
</gene>
<reference evidence="1" key="1">
    <citation type="journal article" date="2016" name="Nat. Genet.">
        <title>A high-quality carrot genome assembly provides new insights into carotenoid accumulation and asterid genome evolution.</title>
        <authorList>
            <person name="Iorizzo M."/>
            <person name="Ellison S."/>
            <person name="Senalik D."/>
            <person name="Zeng P."/>
            <person name="Satapoomin P."/>
            <person name="Huang J."/>
            <person name="Bowman M."/>
            <person name="Iovene M."/>
            <person name="Sanseverino W."/>
            <person name="Cavagnaro P."/>
            <person name="Yildiz M."/>
            <person name="Macko-Podgorni A."/>
            <person name="Moranska E."/>
            <person name="Grzebelus E."/>
            <person name="Grzebelus D."/>
            <person name="Ashrafi H."/>
            <person name="Zheng Z."/>
            <person name="Cheng S."/>
            <person name="Spooner D."/>
            <person name="Van Deynze A."/>
            <person name="Simon P."/>
        </authorList>
    </citation>
    <scope>NUCLEOTIDE SEQUENCE</scope>
    <source>
        <tissue evidence="1">Leaf</tissue>
    </source>
</reference>
<dbReference type="Proteomes" id="UP000077755">
    <property type="component" value="Chromosome 3"/>
</dbReference>
<name>A0AAF1ASN6_DAUCS</name>
<accession>A0AAF1ASN6</accession>
<protein>
    <submittedName>
        <fullName evidence="1">Uncharacterized protein</fullName>
    </submittedName>
</protein>
<evidence type="ECO:0000313" key="2">
    <source>
        <dbReference type="Proteomes" id="UP000077755"/>
    </source>
</evidence>
<proteinExistence type="predicted"/>
<reference evidence="1" key="2">
    <citation type="submission" date="2022-03" db="EMBL/GenBank/DDBJ databases">
        <title>Draft title - Genomic analysis of global carrot germplasm unveils the trajectory of domestication and the origin of high carotenoid orange carrot.</title>
        <authorList>
            <person name="Iorizzo M."/>
            <person name="Ellison S."/>
            <person name="Senalik D."/>
            <person name="Macko-Podgorni A."/>
            <person name="Grzebelus D."/>
            <person name="Bostan H."/>
            <person name="Rolling W."/>
            <person name="Curaba J."/>
            <person name="Simon P."/>
        </authorList>
    </citation>
    <scope>NUCLEOTIDE SEQUENCE</scope>
    <source>
        <tissue evidence="1">Leaf</tissue>
    </source>
</reference>
<dbReference type="EMBL" id="CP093345">
    <property type="protein sequence ID" value="WOG90931.1"/>
    <property type="molecule type" value="Genomic_DNA"/>
</dbReference>
<dbReference type="AlphaFoldDB" id="A0AAF1ASN6"/>
<evidence type="ECO:0000313" key="1">
    <source>
        <dbReference type="EMBL" id="WOG90931.1"/>
    </source>
</evidence>
<sequence length="49" mass="5697">MIRVGKMVEFLEDYRVFMSILRHELSLSRPAPRAAPASDSTVSQFFVYF</sequence>
<organism evidence="1 2">
    <name type="scientific">Daucus carota subsp. sativus</name>
    <name type="common">Carrot</name>
    <dbReference type="NCBI Taxonomy" id="79200"/>
    <lineage>
        <taxon>Eukaryota</taxon>
        <taxon>Viridiplantae</taxon>
        <taxon>Streptophyta</taxon>
        <taxon>Embryophyta</taxon>
        <taxon>Tracheophyta</taxon>
        <taxon>Spermatophyta</taxon>
        <taxon>Magnoliopsida</taxon>
        <taxon>eudicotyledons</taxon>
        <taxon>Gunneridae</taxon>
        <taxon>Pentapetalae</taxon>
        <taxon>asterids</taxon>
        <taxon>campanulids</taxon>
        <taxon>Apiales</taxon>
        <taxon>Apiaceae</taxon>
        <taxon>Apioideae</taxon>
        <taxon>Scandiceae</taxon>
        <taxon>Daucinae</taxon>
        <taxon>Daucus</taxon>
        <taxon>Daucus sect. Daucus</taxon>
    </lineage>
</organism>